<sequence>MIFVRIVKLATGLSMPIRRTKPTPPKPSTHHNKPCWQTRWRESNLDTGKTVSKIKRWYNATQSQITHLYYDWLNNEFAKLSDTPNYKQTMLTEELCELYLNHSKKTYTKNGKPTSHLSNVITAINELVAREGKRPMNMMDAPALAKYRDAVIKNPKGRVRHRKTVNEYLSIIKRMYQWGREQGVVNAQTANDLQLVANLQPRRTKAKERKGVKPVAWQTVEATLPHMHKQIQDMILIMWYTGMRPQEVCVMRTKDIDTTSYKGIWVYRPHISKLDHLDDHEDEDNRKRVIAIGKTAQEIITPYLLPRLEKYIFDPREAPNANNKATGRYTSDSLGKALKRACDRAFFPSEPPLCREEGETIGKWRYRVGRDTGLSATYKAHRDKHRWNLNQLRHSRATELNKHYNMEAAQVSLGHSSLNTAQIYAEKNLELAVEIARDMG</sequence>
<evidence type="ECO:0000256" key="1">
    <source>
        <dbReference type="ARBA" id="ARBA00023172"/>
    </source>
</evidence>
<dbReference type="Gene3D" id="1.10.443.10">
    <property type="entry name" value="Intergrase catalytic core"/>
    <property type="match status" value="1"/>
</dbReference>
<dbReference type="InterPro" id="IPR011010">
    <property type="entry name" value="DNA_brk_join_enz"/>
</dbReference>
<dbReference type="InterPro" id="IPR050090">
    <property type="entry name" value="Tyrosine_recombinase_XerCD"/>
</dbReference>
<evidence type="ECO:0000313" key="4">
    <source>
        <dbReference type="Proteomes" id="UP000317369"/>
    </source>
</evidence>
<keyword evidence="4" id="KW-1185">Reference proteome</keyword>
<gene>
    <name evidence="3" type="ORF">KS4_23980</name>
</gene>
<evidence type="ECO:0000313" key="3">
    <source>
        <dbReference type="EMBL" id="QDU34330.1"/>
    </source>
</evidence>
<feature type="domain" description="Tyr recombinase" evidence="2">
    <location>
        <begin position="210"/>
        <end position="437"/>
    </location>
</feature>
<dbReference type="CDD" id="cd00397">
    <property type="entry name" value="DNA_BRE_C"/>
    <property type="match status" value="1"/>
</dbReference>
<protein>
    <submittedName>
        <fullName evidence="3">Site-specific tyrosine recombinase XerD</fullName>
    </submittedName>
</protein>
<dbReference type="OrthoDB" id="254233at2"/>
<dbReference type="Proteomes" id="UP000317369">
    <property type="component" value="Chromosome"/>
</dbReference>
<accession>A0A517YVT3</accession>
<organism evidence="3 4">
    <name type="scientific">Poriferisphaera corsica</name>
    <dbReference type="NCBI Taxonomy" id="2528020"/>
    <lineage>
        <taxon>Bacteria</taxon>
        <taxon>Pseudomonadati</taxon>
        <taxon>Planctomycetota</taxon>
        <taxon>Phycisphaerae</taxon>
        <taxon>Phycisphaerales</taxon>
        <taxon>Phycisphaeraceae</taxon>
        <taxon>Poriferisphaera</taxon>
    </lineage>
</organism>
<dbReference type="KEGG" id="pcor:KS4_23980"/>
<evidence type="ECO:0000259" key="2">
    <source>
        <dbReference type="PROSITE" id="PS51898"/>
    </source>
</evidence>
<dbReference type="GO" id="GO:0015074">
    <property type="term" value="P:DNA integration"/>
    <property type="evidence" value="ECO:0007669"/>
    <property type="project" value="InterPro"/>
</dbReference>
<dbReference type="AlphaFoldDB" id="A0A517YVT3"/>
<dbReference type="PANTHER" id="PTHR30349:SF64">
    <property type="entry name" value="PROPHAGE INTEGRASE INTD-RELATED"/>
    <property type="match status" value="1"/>
</dbReference>
<dbReference type="PROSITE" id="PS51898">
    <property type="entry name" value="TYR_RECOMBINASE"/>
    <property type="match status" value="1"/>
</dbReference>
<dbReference type="PANTHER" id="PTHR30349">
    <property type="entry name" value="PHAGE INTEGRASE-RELATED"/>
    <property type="match status" value="1"/>
</dbReference>
<dbReference type="GO" id="GO:0006310">
    <property type="term" value="P:DNA recombination"/>
    <property type="evidence" value="ECO:0007669"/>
    <property type="project" value="UniProtKB-KW"/>
</dbReference>
<dbReference type="Pfam" id="PF00589">
    <property type="entry name" value="Phage_integrase"/>
    <property type="match status" value="1"/>
</dbReference>
<dbReference type="EMBL" id="CP036425">
    <property type="protein sequence ID" value="QDU34330.1"/>
    <property type="molecule type" value="Genomic_DNA"/>
</dbReference>
<reference evidence="3 4" key="1">
    <citation type="submission" date="2019-02" db="EMBL/GenBank/DDBJ databases">
        <title>Deep-cultivation of Planctomycetes and their phenomic and genomic characterization uncovers novel biology.</title>
        <authorList>
            <person name="Wiegand S."/>
            <person name="Jogler M."/>
            <person name="Boedeker C."/>
            <person name="Pinto D."/>
            <person name="Vollmers J."/>
            <person name="Rivas-Marin E."/>
            <person name="Kohn T."/>
            <person name="Peeters S.H."/>
            <person name="Heuer A."/>
            <person name="Rast P."/>
            <person name="Oberbeckmann S."/>
            <person name="Bunk B."/>
            <person name="Jeske O."/>
            <person name="Meyerdierks A."/>
            <person name="Storesund J.E."/>
            <person name="Kallscheuer N."/>
            <person name="Luecker S."/>
            <person name="Lage O.M."/>
            <person name="Pohl T."/>
            <person name="Merkel B.J."/>
            <person name="Hornburger P."/>
            <person name="Mueller R.-W."/>
            <person name="Bruemmer F."/>
            <person name="Labrenz M."/>
            <person name="Spormann A.M."/>
            <person name="Op den Camp H."/>
            <person name="Overmann J."/>
            <person name="Amann R."/>
            <person name="Jetten M.S.M."/>
            <person name="Mascher T."/>
            <person name="Medema M.H."/>
            <person name="Devos D.P."/>
            <person name="Kaster A.-K."/>
            <person name="Ovreas L."/>
            <person name="Rohde M."/>
            <person name="Galperin M.Y."/>
            <person name="Jogler C."/>
        </authorList>
    </citation>
    <scope>NUCLEOTIDE SEQUENCE [LARGE SCALE GENOMIC DNA]</scope>
    <source>
        <strain evidence="3 4">KS4</strain>
    </source>
</reference>
<dbReference type="InterPro" id="IPR002104">
    <property type="entry name" value="Integrase_catalytic"/>
</dbReference>
<proteinExistence type="predicted"/>
<keyword evidence="1" id="KW-0233">DNA recombination</keyword>
<dbReference type="InterPro" id="IPR013762">
    <property type="entry name" value="Integrase-like_cat_sf"/>
</dbReference>
<dbReference type="SUPFAM" id="SSF56349">
    <property type="entry name" value="DNA breaking-rejoining enzymes"/>
    <property type="match status" value="1"/>
</dbReference>
<dbReference type="GO" id="GO:0003677">
    <property type="term" value="F:DNA binding"/>
    <property type="evidence" value="ECO:0007669"/>
    <property type="project" value="InterPro"/>
</dbReference>
<name>A0A517YVT3_9BACT</name>